<accession>A0A844ZIH6</accession>
<comment type="caution">
    <text evidence="3">The sequence shown here is derived from an EMBL/GenBank/DDBJ whole genome shotgun (WGS) entry which is preliminary data.</text>
</comment>
<dbReference type="CDD" id="cd11614">
    <property type="entry name" value="SAF_CpaB_FlgA_like"/>
    <property type="match status" value="1"/>
</dbReference>
<evidence type="ECO:0000313" key="4">
    <source>
        <dbReference type="Proteomes" id="UP000435243"/>
    </source>
</evidence>
<evidence type="ECO:0000313" key="3">
    <source>
        <dbReference type="EMBL" id="MXO87605.1"/>
    </source>
</evidence>
<dbReference type="InterPro" id="IPR013974">
    <property type="entry name" value="SAF"/>
</dbReference>
<evidence type="ECO:0000256" key="1">
    <source>
        <dbReference type="SAM" id="MobiDB-lite"/>
    </source>
</evidence>
<proteinExistence type="predicted"/>
<feature type="domain" description="SAF" evidence="2">
    <location>
        <begin position="33"/>
        <end position="97"/>
    </location>
</feature>
<name>A0A844ZIH6_9SPHN</name>
<feature type="region of interest" description="Disordered" evidence="1">
    <location>
        <begin position="257"/>
        <end position="305"/>
    </location>
</feature>
<keyword evidence="4" id="KW-1185">Reference proteome</keyword>
<dbReference type="EMBL" id="WTYY01000001">
    <property type="protein sequence ID" value="MXO87605.1"/>
    <property type="molecule type" value="Genomic_DNA"/>
</dbReference>
<dbReference type="InterPro" id="IPR031571">
    <property type="entry name" value="RcpC_dom"/>
</dbReference>
<gene>
    <name evidence="3" type="primary">cpaB</name>
    <name evidence="3" type="ORF">GRI32_02515</name>
</gene>
<dbReference type="Pfam" id="PF08666">
    <property type="entry name" value="SAF"/>
    <property type="match status" value="1"/>
</dbReference>
<organism evidence="3 4">
    <name type="scientific">Alteraurantiacibacter aestuarii</name>
    <dbReference type="NCBI Taxonomy" id="650004"/>
    <lineage>
        <taxon>Bacteria</taxon>
        <taxon>Pseudomonadati</taxon>
        <taxon>Pseudomonadota</taxon>
        <taxon>Alphaproteobacteria</taxon>
        <taxon>Sphingomonadales</taxon>
        <taxon>Erythrobacteraceae</taxon>
        <taxon>Alteraurantiacibacter</taxon>
    </lineage>
</organism>
<dbReference type="NCBIfam" id="TIGR03177">
    <property type="entry name" value="pilus_cpaB"/>
    <property type="match status" value="1"/>
</dbReference>
<protein>
    <submittedName>
        <fullName evidence="3">Flp pilus assembly protein CpaB</fullName>
    </submittedName>
</protein>
<dbReference type="Pfam" id="PF16976">
    <property type="entry name" value="RcpC"/>
    <property type="match status" value="1"/>
</dbReference>
<evidence type="ECO:0000259" key="2">
    <source>
        <dbReference type="SMART" id="SM00858"/>
    </source>
</evidence>
<sequence>MGIVAVIIANAWFSGMEQRQDEAQITLREQETVQIVVATQPLEYGTALSDQNLRLQYWPAASVPQGAFLTVDAALQDRRVAIRPIVPGEPVLASKVSGADGRATLAALVPAGMRAVSLPVDAIRGVAGFVVPGSSVDVILTRRIAGGGARNEDLRSDVILENVQVLAVDQTVDDTEGEPRVSQTATVAVSLVDAQRLAVAQGVGTVSLALRSITELASIGPDGQASGMATVTAANLGSRAMYIPATALAPPPVTQTTYISRDDDSSKRAGSASAPVAVSVPQGPRMEIVRGTQPTSYPVGRARGE</sequence>
<feature type="compositionally biased region" description="Low complexity" evidence="1">
    <location>
        <begin position="271"/>
        <end position="281"/>
    </location>
</feature>
<dbReference type="SMART" id="SM00858">
    <property type="entry name" value="SAF"/>
    <property type="match status" value="1"/>
</dbReference>
<dbReference type="InterPro" id="IPR017592">
    <property type="entry name" value="Pilus_assmbl_Flp-typ_CpaB"/>
</dbReference>
<dbReference type="AlphaFoldDB" id="A0A844ZIH6"/>
<reference evidence="3 4" key="1">
    <citation type="submission" date="2019-12" db="EMBL/GenBank/DDBJ databases">
        <title>Genomic-based taxomic classification of the family Erythrobacteraceae.</title>
        <authorList>
            <person name="Xu L."/>
        </authorList>
    </citation>
    <scope>NUCLEOTIDE SEQUENCE [LARGE SCALE GENOMIC DNA]</scope>
    <source>
        <strain evidence="3 4">JCM 16339</strain>
    </source>
</reference>
<dbReference type="Proteomes" id="UP000435243">
    <property type="component" value="Unassembled WGS sequence"/>
</dbReference>